<keyword evidence="2" id="KW-1185">Reference proteome</keyword>
<organism evidence="1 2">
    <name type="scientific">Psilocybe cf. subviscida</name>
    <dbReference type="NCBI Taxonomy" id="2480587"/>
    <lineage>
        <taxon>Eukaryota</taxon>
        <taxon>Fungi</taxon>
        <taxon>Dikarya</taxon>
        <taxon>Basidiomycota</taxon>
        <taxon>Agaricomycotina</taxon>
        <taxon>Agaricomycetes</taxon>
        <taxon>Agaricomycetidae</taxon>
        <taxon>Agaricales</taxon>
        <taxon>Agaricineae</taxon>
        <taxon>Strophariaceae</taxon>
        <taxon>Psilocybe</taxon>
    </lineage>
</organism>
<evidence type="ECO:0008006" key="3">
    <source>
        <dbReference type="Google" id="ProtNLM"/>
    </source>
</evidence>
<sequence>MDERERVIGLTTWSPWYPSLPVPQEQLSALRRIKYLSLFVHRNLISNFGTIELDAVLLEIASWDVPTIASFPRLPKLRILALTQAQRDEAPSMLLRNSRVMNAKAESNLQVQVAIESFRQCPNLEHIIVEDIARGGGPRRYRKLFISGNRGGSDTVPDIQSEEFPVEHELGKPWWTVYGV</sequence>
<protein>
    <recommendedName>
        <fullName evidence="3">F-box domain-containing protein</fullName>
    </recommendedName>
</protein>
<comment type="caution">
    <text evidence="1">The sequence shown here is derived from an EMBL/GenBank/DDBJ whole genome shotgun (WGS) entry which is preliminary data.</text>
</comment>
<gene>
    <name evidence="1" type="ORF">D9619_004424</name>
</gene>
<reference evidence="1 2" key="1">
    <citation type="journal article" date="2020" name="ISME J.">
        <title>Uncovering the hidden diversity of litter-decomposition mechanisms in mushroom-forming fungi.</title>
        <authorList>
            <person name="Floudas D."/>
            <person name="Bentzer J."/>
            <person name="Ahren D."/>
            <person name="Johansson T."/>
            <person name="Persson P."/>
            <person name="Tunlid A."/>
        </authorList>
    </citation>
    <scope>NUCLEOTIDE SEQUENCE [LARGE SCALE GENOMIC DNA]</scope>
    <source>
        <strain evidence="1 2">CBS 101986</strain>
    </source>
</reference>
<dbReference type="AlphaFoldDB" id="A0A8H5F8C7"/>
<accession>A0A8H5F8C7</accession>
<dbReference type="Proteomes" id="UP000567179">
    <property type="component" value="Unassembled WGS sequence"/>
</dbReference>
<dbReference type="OrthoDB" id="3232239at2759"/>
<evidence type="ECO:0000313" key="1">
    <source>
        <dbReference type="EMBL" id="KAF5327494.1"/>
    </source>
</evidence>
<name>A0A8H5F8C7_9AGAR</name>
<evidence type="ECO:0000313" key="2">
    <source>
        <dbReference type="Proteomes" id="UP000567179"/>
    </source>
</evidence>
<proteinExistence type="predicted"/>
<dbReference type="EMBL" id="JAACJJ010000014">
    <property type="protein sequence ID" value="KAF5327494.1"/>
    <property type="molecule type" value="Genomic_DNA"/>
</dbReference>